<evidence type="ECO:0000256" key="1">
    <source>
        <dbReference type="SAM" id="MobiDB-lite"/>
    </source>
</evidence>
<organism evidence="2 3">
    <name type="scientific">Entamoeba invadens IP1</name>
    <dbReference type="NCBI Taxonomy" id="370355"/>
    <lineage>
        <taxon>Eukaryota</taxon>
        <taxon>Amoebozoa</taxon>
        <taxon>Evosea</taxon>
        <taxon>Archamoebae</taxon>
        <taxon>Mastigamoebida</taxon>
        <taxon>Entamoebidae</taxon>
        <taxon>Entamoeba</taxon>
    </lineage>
</organism>
<dbReference type="RefSeq" id="XP_004255541.1">
    <property type="nucleotide sequence ID" value="XM_004255493.1"/>
</dbReference>
<dbReference type="AlphaFoldDB" id="A0A0A1U3N8"/>
<evidence type="ECO:0000313" key="2">
    <source>
        <dbReference type="EMBL" id="ELP88770.1"/>
    </source>
</evidence>
<keyword evidence="3" id="KW-1185">Reference proteome</keyword>
<gene>
    <name evidence="2" type="ORF">EIN_436300</name>
</gene>
<sequence length="160" mass="19210">MPVVKDLMKLFCEKYKKQAKSEHWQIQLIEQKLDEHIAITVIQDTIHTWYQFRNWVWFRLFQKVRPTLKRRRVDESDNQRLQDEITEHRATIAKKDSVITELNKNIEDKEGKISDLKKKHEAKEDNSKDLETQLHEKEDNIADLEKQVKMLQNTISDVNA</sequence>
<name>A0A0A1U3N8_ENTIV</name>
<dbReference type="Gene3D" id="1.20.5.340">
    <property type="match status" value="1"/>
</dbReference>
<evidence type="ECO:0000313" key="3">
    <source>
        <dbReference type="Proteomes" id="UP000014680"/>
    </source>
</evidence>
<accession>A0A0A1U3N8</accession>
<feature type="region of interest" description="Disordered" evidence="1">
    <location>
        <begin position="116"/>
        <end position="138"/>
    </location>
</feature>
<dbReference type="EMBL" id="KB206697">
    <property type="protein sequence ID" value="ELP88770.1"/>
    <property type="molecule type" value="Genomic_DNA"/>
</dbReference>
<dbReference type="SUPFAM" id="SSF90257">
    <property type="entry name" value="Myosin rod fragments"/>
    <property type="match status" value="1"/>
</dbReference>
<dbReference type="Proteomes" id="UP000014680">
    <property type="component" value="Unassembled WGS sequence"/>
</dbReference>
<dbReference type="OrthoDB" id="2436455at2759"/>
<protein>
    <submittedName>
        <fullName evidence="2">Myosin heavy chain, skeletal muscle or cardiac muscle, putative</fullName>
    </submittedName>
</protein>
<reference evidence="2 3" key="1">
    <citation type="submission" date="2012-10" db="EMBL/GenBank/DDBJ databases">
        <authorList>
            <person name="Zafar N."/>
            <person name="Inman J."/>
            <person name="Hall N."/>
            <person name="Lorenzi H."/>
            <person name="Caler E."/>
        </authorList>
    </citation>
    <scope>NUCLEOTIDE SEQUENCE [LARGE SCALE GENOMIC DNA]</scope>
    <source>
        <strain evidence="2 3">IP1</strain>
    </source>
</reference>
<dbReference type="GeneID" id="14887777"/>
<proteinExistence type="predicted"/>
<dbReference type="KEGG" id="eiv:EIN_436300"/>
<dbReference type="Gene3D" id="4.10.270.10">
    <property type="entry name" value="Myosin, subunit A"/>
    <property type="match status" value="1"/>
</dbReference>
<dbReference type="VEuPathDB" id="AmoebaDB:EIN_436300"/>